<feature type="domain" description="VOC" evidence="1">
    <location>
        <begin position="1"/>
        <end position="119"/>
    </location>
</feature>
<dbReference type="InterPro" id="IPR004360">
    <property type="entry name" value="Glyas_Fos-R_dOase_dom"/>
</dbReference>
<evidence type="ECO:0000313" key="2">
    <source>
        <dbReference type="EMBL" id="GLJ61644.1"/>
    </source>
</evidence>
<dbReference type="PANTHER" id="PTHR35006">
    <property type="entry name" value="GLYOXALASE FAMILY PROTEIN (AFU_ORTHOLOGUE AFUA_5G14830)"/>
    <property type="match status" value="1"/>
</dbReference>
<sequence length="125" mass="14283">MEDLARAKEQYHPILEALGYTCGFDDGGSVSWQRGDDTEFIIYPPREPDSGPHRHGRVGWQHLAFAVDSREEVDRMHAIALAAGWTPVRDPKEYPRYTDRYYASFVEDDSGIRLEFMHNPPADAS</sequence>
<keyword evidence="3" id="KW-1185">Reference proteome</keyword>
<dbReference type="Pfam" id="PF00903">
    <property type="entry name" value="Glyoxalase"/>
    <property type="match status" value="1"/>
</dbReference>
<proteinExistence type="predicted"/>
<dbReference type="Gene3D" id="3.10.180.10">
    <property type="entry name" value="2,3-Dihydroxybiphenyl 1,2-Dioxygenase, domain 1"/>
    <property type="match status" value="1"/>
</dbReference>
<comment type="caution">
    <text evidence="2">The sequence shown here is derived from an EMBL/GenBank/DDBJ whole genome shotgun (WGS) entry which is preliminary data.</text>
</comment>
<evidence type="ECO:0000313" key="3">
    <source>
        <dbReference type="Proteomes" id="UP001142462"/>
    </source>
</evidence>
<evidence type="ECO:0000259" key="1">
    <source>
        <dbReference type="PROSITE" id="PS51819"/>
    </source>
</evidence>
<dbReference type="Proteomes" id="UP001142462">
    <property type="component" value="Unassembled WGS sequence"/>
</dbReference>
<dbReference type="SUPFAM" id="SSF54593">
    <property type="entry name" value="Glyoxalase/Bleomycin resistance protein/Dihydroxybiphenyl dioxygenase"/>
    <property type="match status" value="1"/>
</dbReference>
<dbReference type="PROSITE" id="PS51819">
    <property type="entry name" value="VOC"/>
    <property type="match status" value="1"/>
</dbReference>
<dbReference type="InterPro" id="IPR037523">
    <property type="entry name" value="VOC_core"/>
</dbReference>
<reference evidence="2" key="1">
    <citation type="journal article" date="2014" name="Int. J. Syst. Evol. Microbiol.">
        <title>Complete genome sequence of Corynebacterium casei LMG S-19264T (=DSM 44701T), isolated from a smear-ripened cheese.</title>
        <authorList>
            <consortium name="US DOE Joint Genome Institute (JGI-PGF)"/>
            <person name="Walter F."/>
            <person name="Albersmeier A."/>
            <person name="Kalinowski J."/>
            <person name="Ruckert C."/>
        </authorList>
    </citation>
    <scope>NUCLEOTIDE SEQUENCE</scope>
    <source>
        <strain evidence="2">VKM Ac-1020</strain>
    </source>
</reference>
<dbReference type="AlphaFoldDB" id="A0A9W6LWC2"/>
<organism evidence="2 3">
    <name type="scientific">Microbacterium barkeri</name>
    <dbReference type="NCBI Taxonomy" id="33917"/>
    <lineage>
        <taxon>Bacteria</taxon>
        <taxon>Bacillati</taxon>
        <taxon>Actinomycetota</taxon>
        <taxon>Actinomycetes</taxon>
        <taxon>Micrococcales</taxon>
        <taxon>Microbacteriaceae</taxon>
        <taxon>Microbacterium</taxon>
    </lineage>
</organism>
<accession>A0A9W6LWC2</accession>
<reference evidence="2" key="2">
    <citation type="submission" date="2023-01" db="EMBL/GenBank/DDBJ databases">
        <authorList>
            <person name="Sun Q."/>
            <person name="Evtushenko L."/>
        </authorList>
    </citation>
    <scope>NUCLEOTIDE SEQUENCE</scope>
    <source>
        <strain evidence="2">VKM Ac-1020</strain>
    </source>
</reference>
<gene>
    <name evidence="2" type="ORF">GCM10017576_17740</name>
</gene>
<protein>
    <recommendedName>
        <fullName evidence="1">VOC domain-containing protein</fullName>
    </recommendedName>
</protein>
<dbReference type="InterPro" id="IPR029068">
    <property type="entry name" value="Glyas_Bleomycin-R_OHBP_Dase"/>
</dbReference>
<dbReference type="EMBL" id="BSEJ01000007">
    <property type="protein sequence ID" value="GLJ61644.1"/>
    <property type="molecule type" value="Genomic_DNA"/>
</dbReference>
<dbReference type="PANTHER" id="PTHR35006:SF2">
    <property type="entry name" value="GLYOXALASE FAMILY PROTEIN (AFU_ORTHOLOGUE AFUA_5G14830)"/>
    <property type="match status" value="1"/>
</dbReference>
<name>A0A9W6LWC2_9MICO</name>